<keyword evidence="1" id="KW-0732">Signal</keyword>
<dbReference type="OrthoDB" id="2740299at2759"/>
<evidence type="ECO:0000313" key="3">
    <source>
        <dbReference type="Proteomes" id="UP000184267"/>
    </source>
</evidence>
<reference evidence="2 3" key="1">
    <citation type="submission" date="2016-10" db="EMBL/GenBank/DDBJ databases">
        <title>Genome sequence of the basidiomycete white-rot fungus Trametes pubescens.</title>
        <authorList>
            <person name="Makela M.R."/>
            <person name="Granchi Z."/>
            <person name="Peng M."/>
            <person name="De Vries R.P."/>
            <person name="Grigoriev I."/>
            <person name="Riley R."/>
            <person name="Hilden K."/>
        </authorList>
    </citation>
    <scope>NUCLEOTIDE SEQUENCE [LARGE SCALE GENOMIC DNA]</scope>
    <source>
        <strain evidence="2 3">FBCC735</strain>
    </source>
</reference>
<sequence length="155" mass="16283">MRYFLSAILAFALGYCVVNSTSIVAPEATGVTTLAASFPVSELSTESGVRSNTTLAGRALHGLAARQEFPIDLLLCPAANCANCSTFPTEGLPKFTCFNADFTYKSASISQPSGEGFPFAIQAATPNCNSRAQLPGVNECFNLNGGPFNSFILEP</sequence>
<name>A0A1M2VLZ7_TRAPU</name>
<accession>A0A1M2VLZ7</accession>
<evidence type="ECO:0000313" key="2">
    <source>
        <dbReference type="EMBL" id="OJT08607.1"/>
    </source>
</evidence>
<feature type="chain" id="PRO_5009890629" evidence="1">
    <location>
        <begin position="21"/>
        <end position="155"/>
    </location>
</feature>
<dbReference type="AlphaFoldDB" id="A0A1M2VLZ7"/>
<feature type="signal peptide" evidence="1">
    <location>
        <begin position="1"/>
        <end position="20"/>
    </location>
</feature>
<organism evidence="2 3">
    <name type="scientific">Trametes pubescens</name>
    <name type="common">White-rot fungus</name>
    <dbReference type="NCBI Taxonomy" id="154538"/>
    <lineage>
        <taxon>Eukaryota</taxon>
        <taxon>Fungi</taxon>
        <taxon>Dikarya</taxon>
        <taxon>Basidiomycota</taxon>
        <taxon>Agaricomycotina</taxon>
        <taxon>Agaricomycetes</taxon>
        <taxon>Polyporales</taxon>
        <taxon>Polyporaceae</taxon>
        <taxon>Trametes</taxon>
    </lineage>
</organism>
<gene>
    <name evidence="2" type="ORF">TRAPUB_534</name>
</gene>
<evidence type="ECO:0000256" key="1">
    <source>
        <dbReference type="SAM" id="SignalP"/>
    </source>
</evidence>
<dbReference type="OMA" id="QAATPNC"/>
<comment type="caution">
    <text evidence="2">The sequence shown here is derived from an EMBL/GenBank/DDBJ whole genome shotgun (WGS) entry which is preliminary data.</text>
</comment>
<dbReference type="Proteomes" id="UP000184267">
    <property type="component" value="Unassembled WGS sequence"/>
</dbReference>
<proteinExistence type="predicted"/>
<keyword evidence="3" id="KW-1185">Reference proteome</keyword>
<dbReference type="EMBL" id="MNAD01001029">
    <property type="protein sequence ID" value="OJT08607.1"/>
    <property type="molecule type" value="Genomic_DNA"/>
</dbReference>
<protein>
    <submittedName>
        <fullName evidence="2">Uncharacterized protein</fullName>
    </submittedName>
</protein>